<dbReference type="RefSeq" id="WP_012062867.1">
    <property type="nucleotide sequence ID" value="NC_009633.1"/>
</dbReference>
<dbReference type="PANTHER" id="PTHR34857:SF2">
    <property type="entry name" value="SLL0384 PROTEIN"/>
    <property type="match status" value="1"/>
</dbReference>
<feature type="transmembrane region" description="Helical" evidence="6">
    <location>
        <begin position="20"/>
        <end position="38"/>
    </location>
</feature>
<proteinExistence type="predicted"/>
<dbReference type="KEGG" id="amt:Amet_1652"/>
<sequence>MHLAEIDEISNNGNSLLHRTGTIAKVILVMCILASFIITNDLMKLGFLIGVLLILFIIGKVPLNKVIHLGLYPAFFSIIFALLRAQQGWLLGIIVIVKAVGTAFTMILLITTTSYVDIFSFFSLFMPSLLVDIFLFTYRSFFILISKIENLFKNMRLRGGYRSFNIFKNLKNIAAILGMLIIHSFEMSERMYKIYSLRGYQGTIPLRVELWPLKGKDFIFITLGLMILTGTVMTWSL</sequence>
<dbReference type="GO" id="GO:0005886">
    <property type="term" value="C:plasma membrane"/>
    <property type="evidence" value="ECO:0007669"/>
    <property type="project" value="UniProtKB-ARBA"/>
</dbReference>
<dbReference type="CDD" id="cd16914">
    <property type="entry name" value="EcfT"/>
    <property type="match status" value="1"/>
</dbReference>
<feature type="transmembrane region" description="Helical" evidence="6">
    <location>
        <begin position="166"/>
        <end position="185"/>
    </location>
</feature>
<name>A6TNR1_ALKMQ</name>
<keyword evidence="5 6" id="KW-0472">Membrane</keyword>
<evidence type="ECO:0000256" key="2">
    <source>
        <dbReference type="ARBA" id="ARBA00022475"/>
    </source>
</evidence>
<evidence type="ECO:0000256" key="1">
    <source>
        <dbReference type="ARBA" id="ARBA00004141"/>
    </source>
</evidence>
<feature type="transmembrane region" description="Helical" evidence="6">
    <location>
        <begin position="45"/>
        <end position="61"/>
    </location>
</feature>
<protein>
    <submittedName>
        <fullName evidence="7">Cobalt transport protein</fullName>
    </submittedName>
</protein>
<dbReference type="eggNOG" id="COG0619">
    <property type="taxonomic scope" value="Bacteria"/>
</dbReference>
<evidence type="ECO:0000256" key="5">
    <source>
        <dbReference type="ARBA" id="ARBA00023136"/>
    </source>
</evidence>
<dbReference type="PANTHER" id="PTHR34857">
    <property type="entry name" value="SLL0384 PROTEIN"/>
    <property type="match status" value="1"/>
</dbReference>
<feature type="transmembrane region" description="Helical" evidence="6">
    <location>
        <begin position="218"/>
        <end position="236"/>
    </location>
</feature>
<gene>
    <name evidence="7" type="ordered locus">Amet_1652</name>
</gene>
<evidence type="ECO:0000313" key="7">
    <source>
        <dbReference type="EMBL" id="ABR47829.1"/>
    </source>
</evidence>
<accession>A6TNR1</accession>
<dbReference type="Proteomes" id="UP000001572">
    <property type="component" value="Chromosome"/>
</dbReference>
<dbReference type="STRING" id="293826.Amet_1652"/>
<dbReference type="EMBL" id="CP000724">
    <property type="protein sequence ID" value="ABR47829.1"/>
    <property type="molecule type" value="Genomic_DNA"/>
</dbReference>
<keyword evidence="2" id="KW-1003">Cell membrane</keyword>
<feature type="transmembrane region" description="Helical" evidence="6">
    <location>
        <begin position="118"/>
        <end position="145"/>
    </location>
</feature>
<reference evidence="8" key="1">
    <citation type="journal article" date="2016" name="Genome Announc.">
        <title>Complete genome sequence of Alkaliphilus metalliredigens strain QYMF, an alkaliphilic and metal-reducing bacterium isolated from borax-contaminated leachate ponds.</title>
        <authorList>
            <person name="Hwang C."/>
            <person name="Copeland A."/>
            <person name="Lucas S."/>
            <person name="Lapidus A."/>
            <person name="Barry K."/>
            <person name="Detter J.C."/>
            <person name="Glavina Del Rio T."/>
            <person name="Hammon N."/>
            <person name="Israni S."/>
            <person name="Dalin E."/>
            <person name="Tice H."/>
            <person name="Pitluck S."/>
            <person name="Chertkov O."/>
            <person name="Brettin T."/>
            <person name="Bruce D."/>
            <person name="Han C."/>
            <person name="Schmutz J."/>
            <person name="Larimer F."/>
            <person name="Land M.L."/>
            <person name="Hauser L."/>
            <person name="Kyrpides N."/>
            <person name="Mikhailova N."/>
            <person name="Ye Q."/>
            <person name="Zhou J."/>
            <person name="Richardson P."/>
            <person name="Fields M.W."/>
        </authorList>
    </citation>
    <scope>NUCLEOTIDE SEQUENCE [LARGE SCALE GENOMIC DNA]</scope>
    <source>
        <strain evidence="8">QYMF</strain>
    </source>
</reference>
<keyword evidence="4 6" id="KW-1133">Transmembrane helix</keyword>
<evidence type="ECO:0000256" key="4">
    <source>
        <dbReference type="ARBA" id="ARBA00022989"/>
    </source>
</evidence>
<dbReference type="AlphaFoldDB" id="A6TNR1"/>
<evidence type="ECO:0000256" key="3">
    <source>
        <dbReference type="ARBA" id="ARBA00022692"/>
    </source>
</evidence>
<dbReference type="InterPro" id="IPR003339">
    <property type="entry name" value="ABC/ECF_trnsptr_transmembrane"/>
</dbReference>
<feature type="transmembrane region" description="Helical" evidence="6">
    <location>
        <begin position="90"/>
        <end position="112"/>
    </location>
</feature>
<keyword evidence="8" id="KW-1185">Reference proteome</keyword>
<dbReference type="OrthoDB" id="1952270at2"/>
<comment type="subcellular location">
    <subcellularLocation>
        <location evidence="1">Membrane</location>
        <topology evidence="1">Multi-pass membrane protein</topology>
    </subcellularLocation>
</comment>
<dbReference type="Pfam" id="PF02361">
    <property type="entry name" value="CbiQ"/>
    <property type="match status" value="1"/>
</dbReference>
<dbReference type="HOGENOM" id="CLU_1168725_0_0_9"/>
<feature type="transmembrane region" description="Helical" evidence="6">
    <location>
        <begin position="67"/>
        <end position="83"/>
    </location>
</feature>
<organism evidence="7 8">
    <name type="scientific">Alkaliphilus metalliredigens (strain QYMF)</name>
    <dbReference type="NCBI Taxonomy" id="293826"/>
    <lineage>
        <taxon>Bacteria</taxon>
        <taxon>Bacillati</taxon>
        <taxon>Bacillota</taxon>
        <taxon>Clostridia</taxon>
        <taxon>Peptostreptococcales</taxon>
        <taxon>Natronincolaceae</taxon>
        <taxon>Alkaliphilus</taxon>
    </lineage>
</organism>
<evidence type="ECO:0000256" key="6">
    <source>
        <dbReference type="SAM" id="Phobius"/>
    </source>
</evidence>
<dbReference type="InterPro" id="IPR051611">
    <property type="entry name" value="ECF_transporter_component"/>
</dbReference>
<evidence type="ECO:0000313" key="8">
    <source>
        <dbReference type="Proteomes" id="UP000001572"/>
    </source>
</evidence>
<keyword evidence="3 6" id="KW-0812">Transmembrane</keyword>